<comment type="pathway">
    <text evidence="9">Isoprenoid biosynthesis; isopentenyl diphosphate biosynthesis via mevalonate pathway; isopentenyl diphosphate from (R)-mevalonate: step 1/3.</text>
</comment>
<evidence type="ECO:0000313" key="12">
    <source>
        <dbReference type="Proteomes" id="UP000244956"/>
    </source>
</evidence>
<dbReference type="PANTHER" id="PTHR43290">
    <property type="entry name" value="MEVALONATE KINASE"/>
    <property type="match status" value="1"/>
</dbReference>
<dbReference type="GO" id="GO:0019287">
    <property type="term" value="P:isopentenyl diphosphate biosynthetic process, mevalonate pathway"/>
    <property type="evidence" value="ECO:0007669"/>
    <property type="project" value="TreeGrafter"/>
</dbReference>
<evidence type="ECO:0000256" key="9">
    <source>
        <dbReference type="ARBA" id="ARBA00029438"/>
    </source>
</evidence>
<keyword evidence="8" id="KW-0443">Lipid metabolism</keyword>
<evidence type="ECO:0000256" key="4">
    <source>
        <dbReference type="ARBA" id="ARBA00022741"/>
    </source>
</evidence>
<gene>
    <name evidence="11" type="ORF">DDZ16_16425</name>
</gene>
<dbReference type="EMBL" id="QEWP01000017">
    <property type="protein sequence ID" value="PWD98280.1"/>
    <property type="molecule type" value="Genomic_DNA"/>
</dbReference>
<evidence type="ECO:0000256" key="6">
    <source>
        <dbReference type="ARBA" id="ARBA00022840"/>
    </source>
</evidence>
<evidence type="ECO:0000256" key="1">
    <source>
        <dbReference type="ARBA" id="ARBA00022490"/>
    </source>
</evidence>
<dbReference type="PANTHER" id="PTHR43290:SF2">
    <property type="entry name" value="MEVALONATE KINASE"/>
    <property type="match status" value="1"/>
</dbReference>
<dbReference type="InterPro" id="IPR006205">
    <property type="entry name" value="Mev_gal_kin"/>
</dbReference>
<evidence type="ECO:0000256" key="8">
    <source>
        <dbReference type="ARBA" id="ARBA00023098"/>
    </source>
</evidence>
<dbReference type="InterPro" id="IPR020568">
    <property type="entry name" value="Ribosomal_Su5_D2-typ_SF"/>
</dbReference>
<protein>
    <submittedName>
        <fullName evidence="11">Mevalonate kinase</fullName>
    </submittedName>
</protein>
<evidence type="ECO:0000256" key="3">
    <source>
        <dbReference type="ARBA" id="ARBA00022679"/>
    </source>
</evidence>
<reference evidence="11 12" key="1">
    <citation type="submission" date="2018-05" db="EMBL/GenBank/DDBJ databases">
        <title>Marinilabilia rubrum sp. nov., isolated from saltern sediment.</title>
        <authorList>
            <person name="Zhang R."/>
        </authorList>
    </citation>
    <scope>NUCLEOTIDE SEQUENCE [LARGE SCALE GENOMIC DNA]</scope>
    <source>
        <strain evidence="11 12">WTE16</strain>
    </source>
</reference>
<dbReference type="GO" id="GO:0005829">
    <property type="term" value="C:cytosol"/>
    <property type="evidence" value="ECO:0007669"/>
    <property type="project" value="TreeGrafter"/>
</dbReference>
<keyword evidence="7" id="KW-0460">Magnesium</keyword>
<dbReference type="GO" id="GO:0004496">
    <property type="term" value="F:mevalonate kinase activity"/>
    <property type="evidence" value="ECO:0007669"/>
    <property type="project" value="InterPro"/>
</dbReference>
<dbReference type="Gene3D" id="3.30.230.10">
    <property type="match status" value="1"/>
</dbReference>
<dbReference type="InterPro" id="IPR014721">
    <property type="entry name" value="Ribsml_uS5_D2-typ_fold_subgr"/>
</dbReference>
<accession>A0A2U2B5C9</accession>
<dbReference type="InterPro" id="IPR036554">
    <property type="entry name" value="GHMP_kinase_C_sf"/>
</dbReference>
<dbReference type="AlphaFoldDB" id="A0A2U2B5C9"/>
<sequence>MQTEAGEIFYSKIMLFGEYSIIKGSMGLTIPYSHFNGQLAFPNRSSYTDLAFAQRSNQHLYDFWYYLQSWVNSGDIISKFDTDRLKKDLDDGLYFESTIPEGYGLGSSGALVAAFYKKYAAGALKPLESMTPADIRALKSELAQLESWFHGTSSGIDPLICYMKHPLLLKDLDHIEPVGLPRYHQQKSDAIFLINSGKPGKTAPLVDHFMTQYKQDKSFQNFVDKEFTPVSNDCISNLISNEKNQFYKNLKHLSEIQIKSLCPMVPASVHNIWEEGIKTDDFYLKLCGSGGGGFILGFTRDLQKAKNVMEHHNLDIIPVYQDLRSKLPQNNSE</sequence>
<name>A0A2U2B5C9_9BACT</name>
<keyword evidence="6" id="KW-0067">ATP-binding</keyword>
<dbReference type="InterPro" id="IPR006204">
    <property type="entry name" value="GHMP_kinase_N_dom"/>
</dbReference>
<dbReference type="Proteomes" id="UP000244956">
    <property type="component" value="Unassembled WGS sequence"/>
</dbReference>
<evidence type="ECO:0000313" key="11">
    <source>
        <dbReference type="EMBL" id="PWD98280.1"/>
    </source>
</evidence>
<keyword evidence="3" id="KW-0808">Transferase</keyword>
<keyword evidence="5 11" id="KW-0418">Kinase</keyword>
<evidence type="ECO:0000256" key="2">
    <source>
        <dbReference type="ARBA" id="ARBA00022516"/>
    </source>
</evidence>
<dbReference type="OrthoDB" id="977547at2"/>
<dbReference type="Gene3D" id="3.30.70.890">
    <property type="entry name" value="GHMP kinase, C-terminal domain"/>
    <property type="match status" value="1"/>
</dbReference>
<organism evidence="11 12">
    <name type="scientific">Marinilabilia rubra</name>
    <dbReference type="NCBI Taxonomy" id="2162893"/>
    <lineage>
        <taxon>Bacteria</taxon>
        <taxon>Pseudomonadati</taxon>
        <taxon>Bacteroidota</taxon>
        <taxon>Bacteroidia</taxon>
        <taxon>Marinilabiliales</taxon>
        <taxon>Marinilabiliaceae</taxon>
        <taxon>Marinilabilia</taxon>
    </lineage>
</organism>
<dbReference type="Pfam" id="PF00288">
    <property type="entry name" value="GHMP_kinases_N"/>
    <property type="match status" value="1"/>
</dbReference>
<dbReference type="SUPFAM" id="SSF55060">
    <property type="entry name" value="GHMP Kinase, C-terminal domain"/>
    <property type="match status" value="1"/>
</dbReference>
<dbReference type="GO" id="GO:0005524">
    <property type="term" value="F:ATP binding"/>
    <property type="evidence" value="ECO:0007669"/>
    <property type="project" value="UniProtKB-KW"/>
</dbReference>
<comment type="caution">
    <text evidence="11">The sequence shown here is derived from an EMBL/GenBank/DDBJ whole genome shotgun (WGS) entry which is preliminary data.</text>
</comment>
<dbReference type="PRINTS" id="PR00959">
    <property type="entry name" value="MEVGALKINASE"/>
</dbReference>
<dbReference type="RefSeq" id="WP_109265631.1">
    <property type="nucleotide sequence ID" value="NZ_QEWP01000017.1"/>
</dbReference>
<evidence type="ECO:0000256" key="7">
    <source>
        <dbReference type="ARBA" id="ARBA00022842"/>
    </source>
</evidence>
<keyword evidence="12" id="KW-1185">Reference proteome</keyword>
<keyword evidence="2" id="KW-0444">Lipid biosynthesis</keyword>
<evidence type="ECO:0000256" key="5">
    <source>
        <dbReference type="ARBA" id="ARBA00022777"/>
    </source>
</evidence>
<keyword evidence="1" id="KW-0963">Cytoplasm</keyword>
<feature type="domain" description="GHMP kinase N-terminal" evidence="10">
    <location>
        <begin position="93"/>
        <end position="163"/>
    </location>
</feature>
<evidence type="ECO:0000259" key="10">
    <source>
        <dbReference type="Pfam" id="PF00288"/>
    </source>
</evidence>
<proteinExistence type="predicted"/>
<keyword evidence="4" id="KW-0547">Nucleotide-binding</keyword>
<dbReference type="SUPFAM" id="SSF54211">
    <property type="entry name" value="Ribosomal protein S5 domain 2-like"/>
    <property type="match status" value="1"/>
</dbReference>